<keyword evidence="9 14" id="KW-0560">Oxidoreductase</keyword>
<reference evidence="16" key="1">
    <citation type="submission" date="2017-03" db="EMBL/GenBank/DDBJ databases">
        <authorList>
            <person name="Zhang X.Y."/>
            <person name="Li Y.H."/>
            <person name="Kang X.L."/>
            <person name="Wu H.H."/>
            <person name="Yu R.R."/>
            <person name="Guo Y.Q."/>
            <person name="Wang J.X."/>
            <person name="Zhang J.Z."/>
            <person name="Ma E.B."/>
        </authorList>
    </citation>
    <scope>NUCLEOTIDE SEQUENCE</scope>
    <source>
        <strain evidence="16">Locust strain-K14</strain>
    </source>
</reference>
<accession>A0A6F8H2B1</accession>
<evidence type="ECO:0000256" key="2">
    <source>
        <dbReference type="ARBA" id="ARBA00004174"/>
    </source>
</evidence>
<evidence type="ECO:0000256" key="1">
    <source>
        <dbReference type="ARBA" id="ARBA00001971"/>
    </source>
</evidence>
<evidence type="ECO:0000256" key="10">
    <source>
        <dbReference type="ARBA" id="ARBA00023004"/>
    </source>
</evidence>
<dbReference type="PROSITE" id="PS00086">
    <property type="entry name" value="CYTOCHROME_P450"/>
    <property type="match status" value="1"/>
</dbReference>
<proteinExistence type="evidence at transcript level"/>
<feature type="transmembrane region" description="Helical" evidence="15">
    <location>
        <begin position="6"/>
        <end position="24"/>
    </location>
</feature>
<dbReference type="FunFam" id="1.10.630.10:FF:000042">
    <property type="entry name" value="Cytochrome P450"/>
    <property type="match status" value="1"/>
</dbReference>
<dbReference type="InterPro" id="IPR036396">
    <property type="entry name" value="Cyt_P450_sf"/>
</dbReference>
<dbReference type="GO" id="GO:0005789">
    <property type="term" value="C:endoplasmic reticulum membrane"/>
    <property type="evidence" value="ECO:0007669"/>
    <property type="project" value="UniProtKB-SubCell"/>
</dbReference>
<dbReference type="PANTHER" id="PTHR24292:SF100">
    <property type="entry name" value="CYTOCHROME P450 6A16, ISOFORM B-RELATED"/>
    <property type="match status" value="1"/>
</dbReference>
<dbReference type="InterPro" id="IPR050476">
    <property type="entry name" value="Insect_CytP450_Detox"/>
</dbReference>
<dbReference type="CDD" id="cd11056">
    <property type="entry name" value="CYP6-like"/>
    <property type="match status" value="1"/>
</dbReference>
<keyword evidence="11 14" id="KW-0503">Monooxygenase</keyword>
<sequence>MPPFVVHLVLAVSVATVALYVWFWRGYQYWKRRGVPQLQPTFPFGNFGPAVLGQTSYGEVAQELYNKAKGEPFVGVYSVLRPALLVRDPQLIRRVMVADFGAFHDRGVYLDDEEPVNRQLFFLRGQEWKLRRAKLTPAFTSGRLRFMFQTIAECGDELSAVAERLALSGAPAEVRDLAARYTTDVVVSVGFGVESDCQRNPDAVFRNWGKKVFAPGLKSSFGFRLLFLSPKLSEFLRVKCGFTDVSSFFRKMIADTVAYRESNNVTRKDFMQLLIQLKNQGCLDGERPPPDAVKLSLNDLSAESFAFFIAGFETSTTTLSCALLELAWQPDMQRRLQQEVDAAVARHGGLCYDAVADMRYLDQVLAETLRKYPPLPVLNRDCMEDYKIPDSDVTLEKGTGIIISLLGLHYDPDIFPDPDRFDPERFSEQEKAKRSPYVYLPFGDGPRICIGMRLGQLQSKVGLAAILSRCDVRPAPQTPRRLRWNGRGVLLLPTTGIPLLFQKRQ</sequence>
<evidence type="ECO:0000256" key="14">
    <source>
        <dbReference type="RuleBase" id="RU000461"/>
    </source>
</evidence>
<protein>
    <submittedName>
        <fullName evidence="16">CYP450</fullName>
    </submittedName>
</protein>
<dbReference type="Pfam" id="PF00067">
    <property type="entry name" value="p450"/>
    <property type="match status" value="1"/>
</dbReference>
<keyword evidence="8" id="KW-0492">Microsome</keyword>
<dbReference type="GO" id="GO:0004497">
    <property type="term" value="F:monooxygenase activity"/>
    <property type="evidence" value="ECO:0007669"/>
    <property type="project" value="UniProtKB-KW"/>
</dbReference>
<evidence type="ECO:0000313" key="16">
    <source>
        <dbReference type="EMBL" id="AVL92866.1"/>
    </source>
</evidence>
<keyword evidence="15" id="KW-1133">Transmembrane helix</keyword>
<feature type="binding site" description="axial binding residue" evidence="13">
    <location>
        <position position="449"/>
    </location>
    <ligand>
        <name>heme</name>
        <dbReference type="ChEBI" id="CHEBI:30413"/>
    </ligand>
    <ligandPart>
        <name>Fe</name>
        <dbReference type="ChEBI" id="CHEBI:18248"/>
    </ligandPart>
</feature>
<evidence type="ECO:0000256" key="6">
    <source>
        <dbReference type="ARBA" id="ARBA00022723"/>
    </source>
</evidence>
<dbReference type="SUPFAM" id="SSF48264">
    <property type="entry name" value="Cytochrome P450"/>
    <property type="match status" value="1"/>
</dbReference>
<dbReference type="GO" id="GO:0020037">
    <property type="term" value="F:heme binding"/>
    <property type="evidence" value="ECO:0007669"/>
    <property type="project" value="InterPro"/>
</dbReference>
<dbReference type="Gene3D" id="1.10.630.10">
    <property type="entry name" value="Cytochrome P450"/>
    <property type="match status" value="1"/>
</dbReference>
<dbReference type="GO" id="GO:0016705">
    <property type="term" value="F:oxidoreductase activity, acting on paired donors, with incorporation or reduction of molecular oxygen"/>
    <property type="evidence" value="ECO:0007669"/>
    <property type="project" value="InterPro"/>
</dbReference>
<evidence type="ECO:0000256" key="15">
    <source>
        <dbReference type="SAM" id="Phobius"/>
    </source>
</evidence>
<evidence type="ECO:0000256" key="3">
    <source>
        <dbReference type="ARBA" id="ARBA00004406"/>
    </source>
</evidence>
<evidence type="ECO:0000256" key="11">
    <source>
        <dbReference type="ARBA" id="ARBA00023033"/>
    </source>
</evidence>
<keyword evidence="15" id="KW-0812">Transmembrane</keyword>
<evidence type="ECO:0000256" key="5">
    <source>
        <dbReference type="ARBA" id="ARBA00022617"/>
    </source>
</evidence>
<comment type="cofactor">
    <cofactor evidence="1 13">
        <name>heme</name>
        <dbReference type="ChEBI" id="CHEBI:30413"/>
    </cofactor>
</comment>
<dbReference type="PRINTS" id="PR00463">
    <property type="entry name" value="EP450I"/>
</dbReference>
<dbReference type="GO" id="GO:0005506">
    <property type="term" value="F:iron ion binding"/>
    <property type="evidence" value="ECO:0007669"/>
    <property type="project" value="InterPro"/>
</dbReference>
<comment type="similarity">
    <text evidence="4 14">Belongs to the cytochrome P450 family.</text>
</comment>
<dbReference type="EMBL" id="KY852428">
    <property type="protein sequence ID" value="AVL92866.1"/>
    <property type="molecule type" value="mRNA"/>
</dbReference>
<keyword evidence="6 13" id="KW-0479">Metal-binding</keyword>
<dbReference type="InterPro" id="IPR001128">
    <property type="entry name" value="Cyt_P450"/>
</dbReference>
<keyword evidence="12 15" id="KW-0472">Membrane</keyword>
<evidence type="ECO:0000256" key="7">
    <source>
        <dbReference type="ARBA" id="ARBA00022824"/>
    </source>
</evidence>
<comment type="subcellular location">
    <subcellularLocation>
        <location evidence="3">Endoplasmic reticulum membrane</location>
        <topology evidence="3">Peripheral membrane protein</topology>
    </subcellularLocation>
    <subcellularLocation>
        <location evidence="2">Microsome membrane</location>
        <topology evidence="2">Peripheral membrane protein</topology>
    </subcellularLocation>
</comment>
<organism evidence="16">
    <name type="scientific">Locusta migratoria</name>
    <name type="common">Migratory locust</name>
    <dbReference type="NCBI Taxonomy" id="7004"/>
    <lineage>
        <taxon>Eukaryota</taxon>
        <taxon>Metazoa</taxon>
        <taxon>Ecdysozoa</taxon>
        <taxon>Arthropoda</taxon>
        <taxon>Hexapoda</taxon>
        <taxon>Insecta</taxon>
        <taxon>Pterygota</taxon>
        <taxon>Neoptera</taxon>
        <taxon>Polyneoptera</taxon>
        <taxon>Orthoptera</taxon>
        <taxon>Caelifera</taxon>
        <taxon>Acrididea</taxon>
        <taxon>Acridomorpha</taxon>
        <taxon>Acridoidea</taxon>
        <taxon>Acrididae</taxon>
        <taxon>Oedipodinae</taxon>
        <taxon>Locusta</taxon>
    </lineage>
</organism>
<dbReference type="InterPro" id="IPR002401">
    <property type="entry name" value="Cyt_P450_E_grp-I"/>
</dbReference>
<keyword evidence="10 13" id="KW-0408">Iron</keyword>
<evidence type="ECO:0000256" key="12">
    <source>
        <dbReference type="ARBA" id="ARBA00023136"/>
    </source>
</evidence>
<keyword evidence="7" id="KW-0256">Endoplasmic reticulum</keyword>
<evidence type="ECO:0000256" key="4">
    <source>
        <dbReference type="ARBA" id="ARBA00010617"/>
    </source>
</evidence>
<reference evidence="16" key="2">
    <citation type="journal article" date="2020" name="Int. J. Biol. Macromol.">
        <title>Transcriptome analysis of antennal cytochrome P450s and their transcriptional responses to plant and locust volatiles in Locusta migratoria.</title>
        <authorList>
            <person name="Wu H."/>
            <person name="Liu Y."/>
            <person name="Shi X."/>
            <person name="Zhang X."/>
            <person name="Ye C."/>
            <person name="Zhu K.Y."/>
            <person name="Zhu F."/>
            <person name="Zhang J."/>
            <person name="Ma E."/>
        </authorList>
    </citation>
    <scope>NUCLEOTIDE SEQUENCE</scope>
    <source>
        <strain evidence="16">Locust strain-K14</strain>
    </source>
</reference>
<dbReference type="AlphaFoldDB" id="A0A6F8H2B1"/>
<dbReference type="PANTHER" id="PTHR24292">
    <property type="entry name" value="CYTOCHROME P450"/>
    <property type="match status" value="1"/>
</dbReference>
<evidence type="ECO:0000256" key="9">
    <source>
        <dbReference type="ARBA" id="ARBA00023002"/>
    </source>
</evidence>
<evidence type="ECO:0000256" key="8">
    <source>
        <dbReference type="ARBA" id="ARBA00022848"/>
    </source>
</evidence>
<evidence type="ECO:0000256" key="13">
    <source>
        <dbReference type="PIRSR" id="PIRSR602401-1"/>
    </source>
</evidence>
<dbReference type="PRINTS" id="PR00385">
    <property type="entry name" value="P450"/>
</dbReference>
<name>A0A6F8H2B1_LOCMI</name>
<dbReference type="InterPro" id="IPR017972">
    <property type="entry name" value="Cyt_P450_CS"/>
</dbReference>
<keyword evidence="5 13" id="KW-0349">Heme</keyword>